<feature type="domain" description="BON" evidence="2">
    <location>
        <begin position="149"/>
        <end position="216"/>
    </location>
</feature>
<protein>
    <submittedName>
        <fullName evidence="3">BON domain-containing protein</fullName>
    </submittedName>
</protein>
<dbReference type="Proteomes" id="UP001303946">
    <property type="component" value="Chromosome"/>
</dbReference>
<evidence type="ECO:0000313" key="4">
    <source>
        <dbReference type="Proteomes" id="UP001303946"/>
    </source>
</evidence>
<evidence type="ECO:0000256" key="1">
    <source>
        <dbReference type="ARBA" id="ARBA00022729"/>
    </source>
</evidence>
<feature type="domain" description="BON" evidence="2">
    <location>
        <begin position="3"/>
        <end position="73"/>
    </location>
</feature>
<accession>A0ABZ0D6F4</accession>
<gene>
    <name evidence="3" type="ORF">RXV79_11295</name>
</gene>
<proteinExistence type="predicted"/>
<reference evidence="3 4" key="1">
    <citation type="submission" date="2023-10" db="EMBL/GenBank/DDBJ databases">
        <title>Bacteria for the degradation of biodegradable plastic PBAT(Polybutylene adipate terephthalate).</title>
        <authorList>
            <person name="Weon H.-Y."/>
            <person name="Yeon J."/>
        </authorList>
    </citation>
    <scope>NUCLEOTIDE SEQUENCE [LARGE SCALE GENOMIC DNA]</scope>
    <source>
        <strain evidence="3 4">SBD 7-3</strain>
    </source>
</reference>
<evidence type="ECO:0000313" key="3">
    <source>
        <dbReference type="EMBL" id="WOB10618.1"/>
    </source>
</evidence>
<dbReference type="PANTHER" id="PTHR34606">
    <property type="entry name" value="BON DOMAIN-CONTAINING PROTEIN"/>
    <property type="match status" value="1"/>
</dbReference>
<evidence type="ECO:0000259" key="2">
    <source>
        <dbReference type="PROSITE" id="PS50914"/>
    </source>
</evidence>
<dbReference type="InterPro" id="IPR014004">
    <property type="entry name" value="Transpt-assoc_nodulatn_dom_bac"/>
</dbReference>
<dbReference type="InterPro" id="IPR051686">
    <property type="entry name" value="Lipoprotein_DolP"/>
</dbReference>
<dbReference type="Gene3D" id="3.30.1340.30">
    <property type="match status" value="3"/>
</dbReference>
<organism evidence="3 4">
    <name type="scientific">Piscinibacter gummiphilus</name>
    <dbReference type="NCBI Taxonomy" id="946333"/>
    <lineage>
        <taxon>Bacteria</taxon>
        <taxon>Pseudomonadati</taxon>
        <taxon>Pseudomonadota</taxon>
        <taxon>Betaproteobacteria</taxon>
        <taxon>Burkholderiales</taxon>
        <taxon>Sphaerotilaceae</taxon>
        <taxon>Piscinibacter</taxon>
    </lineage>
</organism>
<dbReference type="Pfam" id="PF04972">
    <property type="entry name" value="BON"/>
    <property type="match status" value="3"/>
</dbReference>
<keyword evidence="4" id="KW-1185">Reference proteome</keyword>
<name>A0ABZ0D6F4_9BURK</name>
<dbReference type="PANTHER" id="PTHR34606:SF4">
    <property type="entry name" value="OUTER MEMBRANE LIPOPROTEIN DOLP"/>
    <property type="match status" value="1"/>
</dbReference>
<feature type="domain" description="BON" evidence="2">
    <location>
        <begin position="78"/>
        <end position="146"/>
    </location>
</feature>
<sequence length="216" mass="23449">MKTDADLKRDVTAELAWDPAIDATHIGVAVNDGVVTLSGHLETFAEKHAATRAAQRVAGVRAVALELDVRLSPSHRRSDTDIATSAEHALRWNTLVPVDAVHPTVDTGWVTLRGEVDWDYQRRAAEKAVRPLVGVVGVSNDITLRAKVKVDNLAQRIQDALTRQAVREARKIKVAVEDGTVRLSGNVHSWQEREAVQGVAWSAPGVRAVVNELSVG</sequence>
<dbReference type="InterPro" id="IPR007055">
    <property type="entry name" value="BON_dom"/>
</dbReference>
<keyword evidence="1" id="KW-0732">Signal</keyword>
<dbReference type="EMBL" id="CP136336">
    <property type="protein sequence ID" value="WOB10618.1"/>
    <property type="molecule type" value="Genomic_DNA"/>
</dbReference>
<dbReference type="RefSeq" id="WP_316703518.1">
    <property type="nucleotide sequence ID" value="NZ_CP136336.1"/>
</dbReference>
<dbReference type="SMART" id="SM00749">
    <property type="entry name" value="BON"/>
    <property type="match status" value="3"/>
</dbReference>
<dbReference type="PROSITE" id="PS50914">
    <property type="entry name" value="BON"/>
    <property type="match status" value="3"/>
</dbReference>